<feature type="domain" description="HTH merR-type" evidence="4">
    <location>
        <begin position="1"/>
        <end position="69"/>
    </location>
</feature>
<comment type="caution">
    <text evidence="5">The sequence shown here is derived from an EMBL/GenBank/DDBJ whole genome shotgun (WGS) entry which is preliminary data.</text>
</comment>
<protein>
    <submittedName>
        <fullName evidence="5">MerR family transcriptional regulator</fullName>
    </submittedName>
</protein>
<dbReference type="OrthoDB" id="9791488at2"/>
<dbReference type="InterPro" id="IPR000551">
    <property type="entry name" value="MerR-type_HTH_dom"/>
</dbReference>
<evidence type="ECO:0000313" key="7">
    <source>
        <dbReference type="Proteomes" id="UP000433575"/>
    </source>
</evidence>
<dbReference type="Gene3D" id="1.10.1660.10">
    <property type="match status" value="1"/>
</dbReference>
<dbReference type="PANTHER" id="PTHR30204">
    <property type="entry name" value="REDOX-CYCLING DRUG-SENSING TRANSCRIPTIONAL ACTIVATOR SOXR"/>
    <property type="match status" value="1"/>
</dbReference>
<keyword evidence="8" id="KW-1185">Reference proteome</keyword>
<dbReference type="SUPFAM" id="SSF46955">
    <property type="entry name" value="Putative DNA-binding domain"/>
    <property type="match status" value="1"/>
</dbReference>
<dbReference type="InterPro" id="IPR047057">
    <property type="entry name" value="MerR_fam"/>
</dbReference>
<keyword evidence="3" id="KW-0804">Transcription</keyword>
<dbReference type="Proteomes" id="UP000480929">
    <property type="component" value="Unassembled WGS sequence"/>
</dbReference>
<proteinExistence type="predicted"/>
<evidence type="ECO:0000259" key="4">
    <source>
        <dbReference type="PROSITE" id="PS50937"/>
    </source>
</evidence>
<dbReference type="InterPro" id="IPR009061">
    <property type="entry name" value="DNA-bd_dom_put_sf"/>
</dbReference>
<dbReference type="EMBL" id="WKPI01000021">
    <property type="protein sequence ID" value="MSC33764.1"/>
    <property type="molecule type" value="Genomic_DNA"/>
</dbReference>
<dbReference type="AlphaFoldDB" id="A0A6N7S820"/>
<dbReference type="Proteomes" id="UP000433575">
    <property type="component" value="Unassembled WGS sequence"/>
</dbReference>
<dbReference type="CDD" id="cd00592">
    <property type="entry name" value="HTH_MerR-like"/>
    <property type="match status" value="1"/>
</dbReference>
<evidence type="ECO:0000313" key="5">
    <source>
        <dbReference type="EMBL" id="MSA90034.1"/>
    </source>
</evidence>
<dbReference type="GeneID" id="42458311"/>
<dbReference type="Pfam" id="PF13411">
    <property type="entry name" value="MerR_1"/>
    <property type="match status" value="1"/>
</dbReference>
<dbReference type="SMART" id="SM00422">
    <property type="entry name" value="HTH_MERR"/>
    <property type="match status" value="1"/>
</dbReference>
<keyword evidence="1" id="KW-0805">Transcription regulation</keyword>
<evidence type="ECO:0000313" key="6">
    <source>
        <dbReference type="EMBL" id="MSC33764.1"/>
    </source>
</evidence>
<evidence type="ECO:0000256" key="3">
    <source>
        <dbReference type="ARBA" id="ARBA00023163"/>
    </source>
</evidence>
<reference evidence="7 8" key="1">
    <citation type="journal article" date="2019" name="Nat. Med.">
        <title>A library of human gut bacterial isolates paired with longitudinal multiomics data enables mechanistic microbiome research.</title>
        <authorList>
            <person name="Poyet M."/>
            <person name="Groussin M."/>
            <person name="Gibbons S.M."/>
            <person name="Avila-Pacheco J."/>
            <person name="Jiang X."/>
            <person name="Kearney S.M."/>
            <person name="Perrotta A.R."/>
            <person name="Berdy B."/>
            <person name="Zhao S."/>
            <person name="Lieberman T.D."/>
            <person name="Swanson P.K."/>
            <person name="Smith M."/>
            <person name="Roesemann S."/>
            <person name="Alexander J.E."/>
            <person name="Rich S.A."/>
            <person name="Livny J."/>
            <person name="Vlamakis H."/>
            <person name="Clish C."/>
            <person name="Bullock K."/>
            <person name="Deik A."/>
            <person name="Scott J."/>
            <person name="Pierce K.A."/>
            <person name="Xavier R.J."/>
            <person name="Alm E.J."/>
        </authorList>
    </citation>
    <scope>NUCLEOTIDE SEQUENCE [LARGE SCALE GENOMIC DNA]</scope>
    <source>
        <strain evidence="5 7">BIOML-A4</strain>
        <strain evidence="6 8">BIOML-A5</strain>
    </source>
</reference>
<accession>A0A6N7S820</accession>
<dbReference type="PANTHER" id="PTHR30204:SF94">
    <property type="entry name" value="HEAVY METAL-DEPENDENT TRANSCRIPTIONAL REGULATOR HI_0293-RELATED"/>
    <property type="match status" value="1"/>
</dbReference>
<dbReference type="EMBL" id="WKPJ01000019">
    <property type="protein sequence ID" value="MSA90034.1"/>
    <property type="molecule type" value="Genomic_DNA"/>
</dbReference>
<organism evidence="5 7">
    <name type="scientific">Holdemania massiliensis</name>
    <dbReference type="NCBI Taxonomy" id="1468449"/>
    <lineage>
        <taxon>Bacteria</taxon>
        <taxon>Bacillati</taxon>
        <taxon>Bacillota</taxon>
        <taxon>Erysipelotrichia</taxon>
        <taxon>Erysipelotrichales</taxon>
        <taxon>Erysipelotrichaceae</taxon>
        <taxon>Holdemania</taxon>
    </lineage>
</organism>
<evidence type="ECO:0000256" key="1">
    <source>
        <dbReference type="ARBA" id="ARBA00023015"/>
    </source>
</evidence>
<dbReference type="RefSeq" id="WP_020225908.1">
    <property type="nucleotide sequence ID" value="NZ_CABKSC010000004.1"/>
</dbReference>
<evidence type="ECO:0000313" key="8">
    <source>
        <dbReference type="Proteomes" id="UP000480929"/>
    </source>
</evidence>
<keyword evidence="2" id="KW-0238">DNA-binding</keyword>
<dbReference type="PROSITE" id="PS50937">
    <property type="entry name" value="HTH_MERR_2"/>
    <property type="match status" value="1"/>
</dbReference>
<dbReference type="GO" id="GO:0003700">
    <property type="term" value="F:DNA-binding transcription factor activity"/>
    <property type="evidence" value="ECO:0007669"/>
    <property type="project" value="InterPro"/>
</dbReference>
<sequence length="352" mass="41388">MRIQQVCQRTGLTKKAIYFYIEEGLVSPQRCDENHYLEFSEDDVRSLQIIALLRQWDMPVSEVHELFDYPSMTNFYLHRRLNALRNQLLRQLGLVHSLSALLTELPPQYNMSSMQEQIGRSTAPSEADQSTLDLLCPDQDARMISIFIWSSFLNVSKSEYRLFLWRKMTEQAQQDLKGSLKYVARIIYALDSEWIEKDARQRYRDTQAILKLDETTFPIYTQRILDCLHHLVEDDREQAYWKLNYEKVTLPLVQFFNGPLGTLMAEYNPEYRLYLTKMQQLVAEVVRRLQTGGEQALYQQLQTLLAGQLDIEKDGNLLGYYAFEMGLYRSLPLDVQRRLLIESNREASPLSR</sequence>
<name>A0A6N7S820_9FIRM</name>
<evidence type="ECO:0000256" key="2">
    <source>
        <dbReference type="ARBA" id="ARBA00023125"/>
    </source>
</evidence>
<gene>
    <name evidence="6" type="ORF">GKD88_11600</name>
    <name evidence="5" type="ORF">GKE08_11925</name>
</gene>
<dbReference type="GO" id="GO:0003677">
    <property type="term" value="F:DNA binding"/>
    <property type="evidence" value="ECO:0007669"/>
    <property type="project" value="UniProtKB-KW"/>
</dbReference>